<dbReference type="RefSeq" id="WP_310023562.1">
    <property type="nucleotide sequence ID" value="NZ_JAVDVI010000001.1"/>
</dbReference>
<feature type="chain" id="PRO_5047375491" evidence="9">
    <location>
        <begin position="22"/>
        <end position="654"/>
    </location>
</feature>
<keyword evidence="2 7" id="KW-0349">Heme</keyword>
<organism evidence="11 12">
    <name type="scientific">Flavobacterium arsenatis</name>
    <dbReference type="NCBI Taxonomy" id="1484332"/>
    <lineage>
        <taxon>Bacteria</taxon>
        <taxon>Pseudomonadati</taxon>
        <taxon>Bacteroidota</taxon>
        <taxon>Flavobacteriia</taxon>
        <taxon>Flavobacteriales</taxon>
        <taxon>Flavobacteriaceae</taxon>
        <taxon>Flavobacterium</taxon>
    </lineage>
</organism>
<dbReference type="InterPro" id="IPR004852">
    <property type="entry name" value="Di-haem_cyt_c_peroxidsae"/>
</dbReference>
<evidence type="ECO:0000256" key="7">
    <source>
        <dbReference type="PROSITE-ProRule" id="PRU00433"/>
    </source>
</evidence>
<keyword evidence="3 7" id="KW-0479">Metal-binding</keyword>
<comment type="caution">
    <text evidence="11">The sequence shown here is derived from an EMBL/GenBank/DDBJ whole genome shotgun (WGS) entry which is preliminary data.</text>
</comment>
<dbReference type="EMBL" id="JAVDVI010000001">
    <property type="protein sequence ID" value="MDR6966113.1"/>
    <property type="molecule type" value="Genomic_DNA"/>
</dbReference>
<keyword evidence="12" id="KW-1185">Reference proteome</keyword>
<comment type="subcellular location">
    <subcellularLocation>
        <location evidence="1">Cell envelope</location>
    </subcellularLocation>
</comment>
<dbReference type="PANTHER" id="PTHR30600:SF10">
    <property type="entry name" value="BLL6722 PROTEIN"/>
    <property type="match status" value="1"/>
</dbReference>
<feature type="signal peptide" evidence="9">
    <location>
        <begin position="1"/>
        <end position="21"/>
    </location>
</feature>
<feature type="domain" description="Cytochrome c" evidence="10">
    <location>
        <begin position="500"/>
        <end position="646"/>
    </location>
</feature>
<feature type="coiled-coil region" evidence="8">
    <location>
        <begin position="59"/>
        <end position="86"/>
    </location>
</feature>
<evidence type="ECO:0000256" key="9">
    <source>
        <dbReference type="SAM" id="SignalP"/>
    </source>
</evidence>
<protein>
    <submittedName>
        <fullName evidence="11">Cytochrome c peroxidase</fullName>
        <ecNumber evidence="11">1.11.1.5</ecNumber>
    </submittedName>
</protein>
<evidence type="ECO:0000256" key="1">
    <source>
        <dbReference type="ARBA" id="ARBA00004196"/>
    </source>
</evidence>
<evidence type="ECO:0000256" key="2">
    <source>
        <dbReference type="ARBA" id="ARBA00022617"/>
    </source>
</evidence>
<dbReference type="InterPro" id="IPR036909">
    <property type="entry name" value="Cyt_c-like_dom_sf"/>
</dbReference>
<evidence type="ECO:0000256" key="4">
    <source>
        <dbReference type="ARBA" id="ARBA00022729"/>
    </source>
</evidence>
<keyword evidence="5 11" id="KW-0560">Oxidoreductase</keyword>
<evidence type="ECO:0000256" key="5">
    <source>
        <dbReference type="ARBA" id="ARBA00023002"/>
    </source>
</evidence>
<dbReference type="Pfam" id="PF03150">
    <property type="entry name" value="CCP_MauG"/>
    <property type="match status" value="1"/>
</dbReference>
<dbReference type="GO" id="GO:0004130">
    <property type="term" value="F:cytochrome-c peroxidase activity"/>
    <property type="evidence" value="ECO:0007669"/>
    <property type="project" value="UniProtKB-EC"/>
</dbReference>
<keyword evidence="4 9" id="KW-0732">Signal</keyword>
<dbReference type="Pfam" id="PF21419">
    <property type="entry name" value="RoxA-like_Cyt-c"/>
    <property type="match status" value="1"/>
</dbReference>
<dbReference type="InterPro" id="IPR051395">
    <property type="entry name" value="Cytochrome_c_Peroxidase/MauG"/>
</dbReference>
<keyword evidence="11" id="KW-0575">Peroxidase</keyword>
<proteinExistence type="predicted"/>
<evidence type="ECO:0000256" key="8">
    <source>
        <dbReference type="SAM" id="Coils"/>
    </source>
</evidence>
<dbReference type="InterPro" id="IPR009056">
    <property type="entry name" value="Cyt_c-like_dom"/>
</dbReference>
<dbReference type="Gene3D" id="1.10.760.10">
    <property type="entry name" value="Cytochrome c-like domain"/>
    <property type="match status" value="2"/>
</dbReference>
<dbReference type="Proteomes" id="UP001255185">
    <property type="component" value="Unassembled WGS sequence"/>
</dbReference>
<dbReference type="EC" id="1.11.1.5" evidence="11"/>
<dbReference type="Gene3D" id="1.20.1420.20">
    <property type="entry name" value="M75 peptidase, HXXE motif"/>
    <property type="match status" value="1"/>
</dbReference>
<gene>
    <name evidence="11" type="ORF">J2X31_000106</name>
</gene>
<accession>A0ABU1TL32</accession>
<evidence type="ECO:0000313" key="12">
    <source>
        <dbReference type="Proteomes" id="UP001255185"/>
    </source>
</evidence>
<keyword evidence="6 7" id="KW-0408">Iron</keyword>
<sequence length="654" mass="75808">MKFKKAFRLLFLAPAVLFLHLQFSTKEVYLEDDFRRIIFKDVKELSKEIDLLHQTAYDFNRNQASLKQLQQQLKNTRNSYKKIEFVLEYYFPKHIKYYINGAPLNHLDPFPINENTPNYSGLSPKEYSKSLPLDHLNTDHYKDEQRVVEPVGLQVLDELIFSDEAISSGEAIQKHTFELQEWFRVLEKGMQRRTFFYDYEMMEASRIELVRIFTLGITGFDTPGSLNALEEANVSLKSLQKILHPIVVKASEKQRVELDILFKKTVAYLNKNKNFDAFDRLEFLTEFINPLYKKTLELQKELNIKSVAETTNRLASWNAYSDNIFDEDFINPYYYTLLKEEDDNEHLRELGKLLFYDQNLSKSQTMSCASCHKPELAFTDGEKKSLASIEGQHVLRNSPTLINAVFSDKYFYDLRAFDLEEQGEHVIESHLEFDTSFSELVQKLNGNTHYTQLFQTAFGKKEIITRYYFSLALSSYIVSLRSQNSPFDQFVQGKTNKVSAEVRRGFNLFMGKANCATCHFAPTFSGLVPPLYHESESEVLGVFESPNILKIDADLGRIANNKLEDREEIYRHSFKTPTVRNIKLTAPYFHNGAYPTLEEVLDFYNKGGAGGMGLSYELPNQTLSSEPLNLTKREIASLIAFMESLTDNPEKFRK</sequence>
<evidence type="ECO:0000259" key="10">
    <source>
        <dbReference type="PROSITE" id="PS51007"/>
    </source>
</evidence>
<dbReference type="SUPFAM" id="SSF46626">
    <property type="entry name" value="Cytochrome c"/>
    <property type="match status" value="2"/>
</dbReference>
<dbReference type="PANTHER" id="PTHR30600">
    <property type="entry name" value="CYTOCHROME C PEROXIDASE-RELATED"/>
    <property type="match status" value="1"/>
</dbReference>
<reference evidence="11 12" key="1">
    <citation type="submission" date="2023-07" db="EMBL/GenBank/DDBJ databases">
        <title>Sorghum-associated microbial communities from plants grown in Nebraska, USA.</title>
        <authorList>
            <person name="Schachtman D."/>
        </authorList>
    </citation>
    <scope>NUCLEOTIDE SEQUENCE [LARGE SCALE GENOMIC DNA]</scope>
    <source>
        <strain evidence="11 12">3773</strain>
    </source>
</reference>
<name>A0ABU1TL32_9FLAO</name>
<dbReference type="InterPro" id="IPR038352">
    <property type="entry name" value="Imelysin_sf"/>
</dbReference>
<keyword evidence="8" id="KW-0175">Coiled coil</keyword>
<evidence type="ECO:0000256" key="3">
    <source>
        <dbReference type="ARBA" id="ARBA00022723"/>
    </source>
</evidence>
<evidence type="ECO:0000256" key="6">
    <source>
        <dbReference type="ARBA" id="ARBA00023004"/>
    </source>
</evidence>
<dbReference type="PROSITE" id="PS51007">
    <property type="entry name" value="CYTC"/>
    <property type="match status" value="1"/>
</dbReference>
<evidence type="ECO:0000313" key="11">
    <source>
        <dbReference type="EMBL" id="MDR6966113.1"/>
    </source>
</evidence>